<sequence length="97" mass="10895">MKDFILDESDDLLIKNGDFVIDTSDEQQQRLMLLCAPGSFKNAPDKTVGIERFLMDDDVAGMLHAITARFKDDGCPVNSIEFNEQTGDLSYNAKYVE</sequence>
<reference evidence="1 2" key="1">
    <citation type="submission" date="2023-05" db="EMBL/GenBank/DDBJ databases">
        <title>Genome sequence of Pinibacter sp. MAH-24.</title>
        <authorList>
            <person name="Huq M.A."/>
        </authorList>
    </citation>
    <scope>NUCLEOTIDE SEQUENCE [LARGE SCALE GENOMIC DNA]</scope>
    <source>
        <strain evidence="1 2">MAH-24</strain>
    </source>
</reference>
<evidence type="ECO:0000313" key="1">
    <source>
        <dbReference type="EMBL" id="MDI3319124.1"/>
    </source>
</evidence>
<dbReference type="RefSeq" id="WP_282333239.1">
    <property type="nucleotide sequence ID" value="NZ_JASBRG010000003.1"/>
</dbReference>
<keyword evidence="2" id="KW-1185">Reference proteome</keyword>
<organism evidence="1 2">
    <name type="scientific">Pinibacter soli</name>
    <dbReference type="NCBI Taxonomy" id="3044211"/>
    <lineage>
        <taxon>Bacteria</taxon>
        <taxon>Pseudomonadati</taxon>
        <taxon>Bacteroidota</taxon>
        <taxon>Chitinophagia</taxon>
        <taxon>Chitinophagales</taxon>
        <taxon>Chitinophagaceae</taxon>
        <taxon>Pinibacter</taxon>
    </lineage>
</organism>
<protein>
    <recommendedName>
        <fullName evidence="3">Oxidase</fullName>
    </recommendedName>
</protein>
<comment type="caution">
    <text evidence="1">The sequence shown here is derived from an EMBL/GenBank/DDBJ whole genome shotgun (WGS) entry which is preliminary data.</text>
</comment>
<evidence type="ECO:0000313" key="2">
    <source>
        <dbReference type="Proteomes" id="UP001226434"/>
    </source>
</evidence>
<dbReference type="EMBL" id="JASBRG010000003">
    <property type="protein sequence ID" value="MDI3319124.1"/>
    <property type="molecule type" value="Genomic_DNA"/>
</dbReference>
<proteinExistence type="predicted"/>
<dbReference type="Proteomes" id="UP001226434">
    <property type="component" value="Unassembled WGS sequence"/>
</dbReference>
<evidence type="ECO:0008006" key="3">
    <source>
        <dbReference type="Google" id="ProtNLM"/>
    </source>
</evidence>
<gene>
    <name evidence="1" type="ORF">QJ048_05035</name>
</gene>
<accession>A0ABT6RB45</accession>
<name>A0ABT6RB45_9BACT</name>